<organism evidence="7 8">
    <name type="scientific">Mizuhopecten yessoensis</name>
    <name type="common">Japanese scallop</name>
    <name type="synonym">Patinopecten yessoensis</name>
    <dbReference type="NCBI Taxonomy" id="6573"/>
    <lineage>
        <taxon>Eukaryota</taxon>
        <taxon>Metazoa</taxon>
        <taxon>Spiralia</taxon>
        <taxon>Lophotrochozoa</taxon>
        <taxon>Mollusca</taxon>
        <taxon>Bivalvia</taxon>
        <taxon>Autobranchia</taxon>
        <taxon>Pteriomorphia</taxon>
        <taxon>Pectinida</taxon>
        <taxon>Pectinoidea</taxon>
        <taxon>Pectinidae</taxon>
        <taxon>Mizuhopecten</taxon>
    </lineage>
</organism>
<evidence type="ECO:0000313" key="8">
    <source>
        <dbReference type="Proteomes" id="UP000242188"/>
    </source>
</evidence>
<dbReference type="Gene3D" id="2.40.10.10">
    <property type="entry name" value="Trypsin-like serine proteases"/>
    <property type="match status" value="2"/>
</dbReference>
<feature type="coiled-coil region" evidence="3">
    <location>
        <begin position="356"/>
        <end position="383"/>
    </location>
</feature>
<dbReference type="STRING" id="6573.A0A210R0U9"/>
<keyword evidence="2 7" id="KW-0645">Protease</keyword>
<keyword evidence="5" id="KW-0732">Signal</keyword>
<gene>
    <name evidence="7" type="ORF">KP79_PYT11152</name>
</gene>
<dbReference type="EMBL" id="NEDP02000976">
    <property type="protein sequence ID" value="OWF54584.1"/>
    <property type="molecule type" value="Genomic_DNA"/>
</dbReference>
<dbReference type="FunFam" id="2.40.10.10:FF:000068">
    <property type="entry name" value="transmembrane protease serine 2"/>
    <property type="match status" value="1"/>
</dbReference>
<evidence type="ECO:0000256" key="1">
    <source>
        <dbReference type="ARBA" id="ARBA00023157"/>
    </source>
</evidence>
<sequence length="530" mass="59402">MSPMLLLVQLFFVLPCLAANAVDFPMELCPYLAGECREECAFKFVHKWGIPLCATEGFHCCAPDYLVKQMEQSKKTTTTEPPSTTTSPTSTTTTTTPAPTTTTTTPALTTTTTTPAPTTTTTTTTTTSPSTTTVKMEDVVITSTSMPEQKLPDLPQDNLPLAPELPLDEGRTEQDLPFVNEELPMGDQPQDPDYEFPNAINTGLDCGLPFFNQRVKRIIGGSVSKRGAWPWQVAFRYMNGAYLCGGALINDHWIVTAAHCFKRQFNAVSHWRVSVGVHDITGRDQHRRDISIKQIIKHPYYQKDSEGLTLNKTLPTHHHYRHDIALVELSEAVDMNSPYTRPICLPTHGDPRFPSANAISKRREEEELERETEEELIREEALREGFPELSEYMWRIRRDAGFDNVDADNHISLYDVERFGECYVTGWGETRGTGEVTKLQQVKGHVSSAEECSKSWKREIDNDMVCFGDGTKGPCLGDSGSPMSCKYEGNFYLVGVVSWGSDECNRKGYPSVLTRVTSYHDWIREIISEG</sequence>
<keyword evidence="1" id="KW-1015">Disulfide bond</keyword>
<feature type="region of interest" description="Disordered" evidence="4">
    <location>
        <begin position="72"/>
        <end position="132"/>
    </location>
</feature>
<evidence type="ECO:0000256" key="2">
    <source>
        <dbReference type="RuleBase" id="RU363034"/>
    </source>
</evidence>
<keyword evidence="3" id="KW-0175">Coiled coil</keyword>
<dbReference type="OrthoDB" id="5918597at2759"/>
<dbReference type="PRINTS" id="PR00722">
    <property type="entry name" value="CHYMOTRYPSIN"/>
</dbReference>
<evidence type="ECO:0000256" key="5">
    <source>
        <dbReference type="SAM" id="SignalP"/>
    </source>
</evidence>
<keyword evidence="2" id="KW-0378">Hydrolase</keyword>
<evidence type="ECO:0000313" key="7">
    <source>
        <dbReference type="EMBL" id="OWF54584.1"/>
    </source>
</evidence>
<dbReference type="PROSITE" id="PS00134">
    <property type="entry name" value="TRYPSIN_HIS"/>
    <property type="match status" value="1"/>
</dbReference>
<dbReference type="PANTHER" id="PTHR24252">
    <property type="entry name" value="ACROSIN-RELATED"/>
    <property type="match status" value="1"/>
</dbReference>
<dbReference type="Proteomes" id="UP000242188">
    <property type="component" value="Unassembled WGS sequence"/>
</dbReference>
<name>A0A210R0U9_MIZYE</name>
<proteinExistence type="predicted"/>
<dbReference type="Pfam" id="PF00089">
    <property type="entry name" value="Trypsin"/>
    <property type="match status" value="2"/>
</dbReference>
<feature type="compositionally biased region" description="Low complexity" evidence="4">
    <location>
        <begin position="76"/>
        <end position="132"/>
    </location>
</feature>
<dbReference type="PANTHER" id="PTHR24252:SF10">
    <property type="entry name" value="SERINE PROTEASE 56"/>
    <property type="match status" value="1"/>
</dbReference>
<reference evidence="7 8" key="1">
    <citation type="journal article" date="2017" name="Nat. Ecol. Evol.">
        <title>Scallop genome provides insights into evolution of bilaterian karyotype and development.</title>
        <authorList>
            <person name="Wang S."/>
            <person name="Zhang J."/>
            <person name="Jiao W."/>
            <person name="Li J."/>
            <person name="Xun X."/>
            <person name="Sun Y."/>
            <person name="Guo X."/>
            <person name="Huan P."/>
            <person name="Dong B."/>
            <person name="Zhang L."/>
            <person name="Hu X."/>
            <person name="Sun X."/>
            <person name="Wang J."/>
            <person name="Zhao C."/>
            <person name="Wang Y."/>
            <person name="Wang D."/>
            <person name="Huang X."/>
            <person name="Wang R."/>
            <person name="Lv J."/>
            <person name="Li Y."/>
            <person name="Zhang Z."/>
            <person name="Liu B."/>
            <person name="Lu W."/>
            <person name="Hui Y."/>
            <person name="Liang J."/>
            <person name="Zhou Z."/>
            <person name="Hou R."/>
            <person name="Li X."/>
            <person name="Liu Y."/>
            <person name="Li H."/>
            <person name="Ning X."/>
            <person name="Lin Y."/>
            <person name="Zhao L."/>
            <person name="Xing Q."/>
            <person name="Dou J."/>
            <person name="Li Y."/>
            <person name="Mao J."/>
            <person name="Guo H."/>
            <person name="Dou H."/>
            <person name="Li T."/>
            <person name="Mu C."/>
            <person name="Jiang W."/>
            <person name="Fu Q."/>
            <person name="Fu X."/>
            <person name="Miao Y."/>
            <person name="Liu J."/>
            <person name="Yu Q."/>
            <person name="Li R."/>
            <person name="Liao H."/>
            <person name="Li X."/>
            <person name="Kong Y."/>
            <person name="Jiang Z."/>
            <person name="Chourrout D."/>
            <person name="Li R."/>
            <person name="Bao Z."/>
        </authorList>
    </citation>
    <scope>NUCLEOTIDE SEQUENCE [LARGE SCALE GENOMIC DNA]</scope>
    <source>
        <strain evidence="7 8">PY_sf001</strain>
    </source>
</reference>
<dbReference type="InterPro" id="IPR043504">
    <property type="entry name" value="Peptidase_S1_PA_chymotrypsin"/>
</dbReference>
<dbReference type="InterPro" id="IPR018114">
    <property type="entry name" value="TRYPSIN_HIS"/>
</dbReference>
<evidence type="ECO:0000259" key="6">
    <source>
        <dbReference type="PROSITE" id="PS50240"/>
    </source>
</evidence>
<evidence type="ECO:0000256" key="3">
    <source>
        <dbReference type="SAM" id="Coils"/>
    </source>
</evidence>
<feature type="domain" description="Peptidase S1" evidence="6">
    <location>
        <begin position="218"/>
        <end position="528"/>
    </location>
</feature>
<dbReference type="CDD" id="cd00190">
    <property type="entry name" value="Tryp_SPc"/>
    <property type="match status" value="1"/>
</dbReference>
<dbReference type="GO" id="GO:0006508">
    <property type="term" value="P:proteolysis"/>
    <property type="evidence" value="ECO:0007669"/>
    <property type="project" value="UniProtKB-KW"/>
</dbReference>
<evidence type="ECO:0000256" key="4">
    <source>
        <dbReference type="SAM" id="MobiDB-lite"/>
    </source>
</evidence>
<dbReference type="InterPro" id="IPR009003">
    <property type="entry name" value="Peptidase_S1_PA"/>
</dbReference>
<dbReference type="InterPro" id="IPR033116">
    <property type="entry name" value="TRYPSIN_SER"/>
</dbReference>
<dbReference type="GO" id="GO:0004252">
    <property type="term" value="F:serine-type endopeptidase activity"/>
    <property type="evidence" value="ECO:0007669"/>
    <property type="project" value="InterPro"/>
</dbReference>
<dbReference type="PROSITE" id="PS00135">
    <property type="entry name" value="TRYPSIN_SER"/>
    <property type="match status" value="1"/>
</dbReference>
<dbReference type="InterPro" id="IPR001254">
    <property type="entry name" value="Trypsin_dom"/>
</dbReference>
<keyword evidence="2" id="KW-0720">Serine protease</keyword>
<dbReference type="PROSITE" id="PS50240">
    <property type="entry name" value="TRYPSIN_DOM"/>
    <property type="match status" value="1"/>
</dbReference>
<dbReference type="SUPFAM" id="SSF50494">
    <property type="entry name" value="Trypsin-like serine proteases"/>
    <property type="match status" value="1"/>
</dbReference>
<dbReference type="AlphaFoldDB" id="A0A210R0U9"/>
<feature type="signal peptide" evidence="5">
    <location>
        <begin position="1"/>
        <end position="18"/>
    </location>
</feature>
<keyword evidence="8" id="KW-1185">Reference proteome</keyword>
<comment type="caution">
    <text evidence="7">The sequence shown here is derived from an EMBL/GenBank/DDBJ whole genome shotgun (WGS) entry which is preliminary data.</text>
</comment>
<dbReference type="SMART" id="SM00020">
    <property type="entry name" value="Tryp_SPc"/>
    <property type="match status" value="1"/>
</dbReference>
<accession>A0A210R0U9</accession>
<protein>
    <submittedName>
        <fullName evidence="7">Chymotrypsin-like protease CTRL-1</fullName>
    </submittedName>
</protein>
<feature type="chain" id="PRO_5012962178" evidence="5">
    <location>
        <begin position="19"/>
        <end position="530"/>
    </location>
</feature>
<dbReference type="InterPro" id="IPR001314">
    <property type="entry name" value="Peptidase_S1A"/>
</dbReference>